<sequence length="115" mass="12264">MATQRITSAAGGKESMDRMFAWASTSIPAAEIDTFNKAFEGADVNAAVIAMEQLKAKYETANGKDPTLIGGKPSGSSVDAYGSWAEVTHDMSDERYGKDPAFRAKVQAKLGRSNI</sequence>
<name>A0A076YJ53_9CAUD</name>
<dbReference type="InterPro" id="IPR008768">
    <property type="entry name" value="Gp9-like"/>
</dbReference>
<evidence type="ECO:0000313" key="1">
    <source>
        <dbReference type="EMBL" id="AIK68513.1"/>
    </source>
</evidence>
<gene>
    <name evidence="1" type="ORF">Lo5R7ANS_43</name>
</gene>
<dbReference type="Pfam" id="PF05396">
    <property type="entry name" value="Phage_T7_Capsid"/>
    <property type="match status" value="1"/>
</dbReference>
<dbReference type="EMBL" id="KM199771">
    <property type="protein sequence ID" value="AIK68513.1"/>
    <property type="molecule type" value="Genomic_DNA"/>
</dbReference>
<proteinExistence type="predicted"/>
<dbReference type="OrthoDB" id="22192at10239"/>
<dbReference type="Proteomes" id="UP000201609">
    <property type="component" value="Segment"/>
</dbReference>
<keyword evidence="2" id="KW-1185">Reference proteome</keyword>
<protein>
    <submittedName>
        <fullName evidence="1">Putative capsid assembly protein</fullName>
    </submittedName>
</protein>
<organism evidence="1 2">
    <name type="scientific">Mesorhizobium phage vB_MloP_Lo5R7ANS</name>
    <dbReference type="NCBI Taxonomy" id="1527771"/>
    <lineage>
        <taxon>Viruses</taxon>
        <taxon>Duplodnaviria</taxon>
        <taxon>Heunggongvirae</taxon>
        <taxon>Uroviricota</taxon>
        <taxon>Caudoviricetes</taxon>
        <taxon>Autographivirales</taxon>
        <taxon>Pairvirus</taxon>
        <taxon>Pairvirus Lo5R7ANS</taxon>
    </lineage>
</organism>
<reference evidence="1 2" key="1">
    <citation type="submission" date="2014-07" db="EMBL/GenBank/DDBJ databases">
        <title>Genomic characterization of two T7-like Mesorhizobium loti phages vB_MloP_Lo5R7ANS and vB_MloP_Cp1R7ANS-C2.</title>
        <authorList>
            <person name="Halmillawewa A.P."/>
            <person name="Perry B."/>
            <person name="Gavard R."/>
            <person name="Yost C.K."/>
            <person name="Hynes M.F."/>
        </authorList>
    </citation>
    <scope>NUCLEOTIDE SEQUENCE [LARGE SCALE GENOMIC DNA]</scope>
</reference>
<dbReference type="GeneID" id="22109850"/>
<accession>A0A076YJ53</accession>
<dbReference type="RefSeq" id="YP_009100090.1">
    <property type="nucleotide sequence ID" value="NC_025431.1"/>
</dbReference>
<dbReference type="KEGG" id="vg:22109850"/>
<dbReference type="GO" id="GO:0019069">
    <property type="term" value="P:viral capsid assembly"/>
    <property type="evidence" value="ECO:0007669"/>
    <property type="project" value="InterPro"/>
</dbReference>
<evidence type="ECO:0000313" key="2">
    <source>
        <dbReference type="Proteomes" id="UP000201609"/>
    </source>
</evidence>